<dbReference type="GO" id="GO:0006004">
    <property type="term" value="P:fucose metabolic process"/>
    <property type="evidence" value="ECO:0007669"/>
    <property type="project" value="TreeGrafter"/>
</dbReference>
<gene>
    <name evidence="1" type="ORF">AAFP95_16395</name>
</gene>
<organism evidence="1 2">
    <name type="scientific">Chryseobacterium endophyticum</name>
    <dbReference type="NCBI Taxonomy" id="1854762"/>
    <lineage>
        <taxon>Bacteria</taxon>
        <taxon>Pseudomonadati</taxon>
        <taxon>Bacteroidota</taxon>
        <taxon>Flavobacteriia</taxon>
        <taxon>Flavobacteriales</taxon>
        <taxon>Weeksellaceae</taxon>
        <taxon>Chryseobacterium group</taxon>
        <taxon>Chryseobacterium</taxon>
    </lineage>
</organism>
<evidence type="ECO:0008006" key="3">
    <source>
        <dbReference type="Google" id="ProtNLM"/>
    </source>
</evidence>
<dbReference type="RefSeq" id="WP_345765848.1">
    <property type="nucleotide sequence ID" value="NZ_CP154834.1"/>
</dbReference>
<dbReference type="PANTHER" id="PTHR10030:SF37">
    <property type="entry name" value="ALPHA-L-FUCOSIDASE-RELATED"/>
    <property type="match status" value="1"/>
</dbReference>
<dbReference type="EMBL" id="CP154834">
    <property type="protein sequence ID" value="XAO73329.1"/>
    <property type="molecule type" value="Genomic_DNA"/>
</dbReference>
<reference evidence="1 2" key="1">
    <citation type="submission" date="2024-04" db="EMBL/GenBank/DDBJ databases">
        <title>Genome sequencing and assembly of rice foliar adapted Chryseobacterium endophyticum OsEnb-ALM-A6.</title>
        <authorList>
            <person name="Kumar S."/>
            <person name="Javed M."/>
            <person name="Chouhan V."/>
            <person name="Charishma K."/>
            <person name="Patel A."/>
            <person name="Kumar M."/>
            <person name="Sahu K.P."/>
            <person name="Kumar A."/>
        </authorList>
    </citation>
    <scope>NUCLEOTIDE SEQUENCE [LARGE SCALE GENOMIC DNA]</scope>
    <source>
        <strain evidence="1 2">OsEnb-ALM-A6</strain>
    </source>
</reference>
<sequence>MGIYCSPWDRNSPLYGTPAYVEMYRKQLQELYSHYGNLFTSWHDGANGGDGYYGNARETRKIDRATYYDWPATWAITRKIQPEAVIFGDVGPDIRWVGNEEGHAGETCWATYEPQAPEEGKSRPMVLRNMNWALKAPGTASTGCPQNVMSHFARAGFIMPAKTAK</sequence>
<dbReference type="GO" id="GO:0005764">
    <property type="term" value="C:lysosome"/>
    <property type="evidence" value="ECO:0007669"/>
    <property type="project" value="TreeGrafter"/>
</dbReference>
<name>A0AAU6WLH1_9FLAO</name>
<dbReference type="GO" id="GO:0004560">
    <property type="term" value="F:alpha-L-fucosidase activity"/>
    <property type="evidence" value="ECO:0007669"/>
    <property type="project" value="InterPro"/>
</dbReference>
<dbReference type="InterPro" id="IPR017853">
    <property type="entry name" value="GH"/>
</dbReference>
<proteinExistence type="predicted"/>
<dbReference type="Proteomes" id="UP001463665">
    <property type="component" value="Chromosome"/>
</dbReference>
<dbReference type="SUPFAM" id="SSF51445">
    <property type="entry name" value="(Trans)glycosidases"/>
    <property type="match status" value="1"/>
</dbReference>
<accession>A0AAU6WLH1</accession>
<keyword evidence="2" id="KW-1185">Reference proteome</keyword>
<evidence type="ECO:0000313" key="1">
    <source>
        <dbReference type="EMBL" id="XAO73329.1"/>
    </source>
</evidence>
<dbReference type="Gene3D" id="3.20.20.80">
    <property type="entry name" value="Glycosidases"/>
    <property type="match status" value="1"/>
</dbReference>
<protein>
    <recommendedName>
        <fullName evidence="3">Alpha-L-fucosidase</fullName>
    </recommendedName>
</protein>
<dbReference type="GO" id="GO:0016139">
    <property type="term" value="P:glycoside catabolic process"/>
    <property type="evidence" value="ECO:0007669"/>
    <property type="project" value="TreeGrafter"/>
</dbReference>
<dbReference type="AlphaFoldDB" id="A0AAU6WLH1"/>
<dbReference type="PANTHER" id="PTHR10030">
    <property type="entry name" value="ALPHA-L-FUCOSIDASE"/>
    <property type="match status" value="1"/>
</dbReference>
<dbReference type="InterPro" id="IPR000933">
    <property type="entry name" value="Glyco_hydro_29"/>
</dbReference>
<evidence type="ECO:0000313" key="2">
    <source>
        <dbReference type="Proteomes" id="UP001463665"/>
    </source>
</evidence>